<dbReference type="Pfam" id="PF01928">
    <property type="entry name" value="CYTH"/>
    <property type="match status" value="1"/>
</dbReference>
<feature type="domain" description="CHAD" evidence="2">
    <location>
        <begin position="218"/>
        <end position="434"/>
    </location>
</feature>
<protein>
    <submittedName>
        <fullName evidence="3">Triphosphatase</fullName>
    </submittedName>
</protein>
<dbReference type="GO" id="GO:0046872">
    <property type="term" value="F:metal ion binding"/>
    <property type="evidence" value="ECO:0007669"/>
    <property type="project" value="TreeGrafter"/>
</dbReference>
<dbReference type="AlphaFoldDB" id="A0A370R1E9"/>
<gene>
    <name evidence="3" type="ORF">C8D90_102235</name>
</gene>
<dbReference type="CDD" id="cd07756">
    <property type="entry name" value="CYTH-like_Pase_CHAD"/>
    <property type="match status" value="1"/>
</dbReference>
<evidence type="ECO:0000313" key="3">
    <source>
        <dbReference type="EMBL" id="RDK95753.1"/>
    </source>
</evidence>
<dbReference type="Gene3D" id="2.40.320.10">
    <property type="entry name" value="Hypothetical Protein Pfu-838710-001"/>
    <property type="match status" value="1"/>
</dbReference>
<proteinExistence type="predicted"/>
<dbReference type="PANTHER" id="PTHR39569">
    <property type="entry name" value="INORGANIC TRIPHOSPHATASE"/>
    <property type="match status" value="1"/>
</dbReference>
<dbReference type="PANTHER" id="PTHR39569:SF1">
    <property type="entry name" value="INORGANIC TRIPHOSPHATASE"/>
    <property type="match status" value="1"/>
</dbReference>
<dbReference type="InterPro" id="IPR007899">
    <property type="entry name" value="CHAD_dom"/>
</dbReference>
<dbReference type="GO" id="GO:0050355">
    <property type="term" value="F:inorganic triphosphate phosphatase activity"/>
    <property type="evidence" value="ECO:0007669"/>
    <property type="project" value="InterPro"/>
</dbReference>
<evidence type="ECO:0000259" key="1">
    <source>
        <dbReference type="PROSITE" id="PS51707"/>
    </source>
</evidence>
<evidence type="ECO:0000313" key="4">
    <source>
        <dbReference type="Proteomes" id="UP000254848"/>
    </source>
</evidence>
<dbReference type="RefSeq" id="WP_115457492.1">
    <property type="nucleotide sequence ID" value="NZ_QRAP01000002.1"/>
</dbReference>
<organism evidence="3 4">
    <name type="scientific">Enterobacillus tribolii</name>
    <dbReference type="NCBI Taxonomy" id="1487935"/>
    <lineage>
        <taxon>Bacteria</taxon>
        <taxon>Pseudomonadati</taxon>
        <taxon>Pseudomonadota</taxon>
        <taxon>Gammaproteobacteria</taxon>
        <taxon>Enterobacterales</taxon>
        <taxon>Hafniaceae</taxon>
        <taxon>Enterobacillus</taxon>
    </lineage>
</organism>
<name>A0A370R1E9_9GAMM</name>
<dbReference type="OrthoDB" id="3034217at2"/>
<dbReference type="InterPro" id="IPR033469">
    <property type="entry name" value="CYTH-like_dom_sf"/>
</dbReference>
<dbReference type="PROSITE" id="PS51708">
    <property type="entry name" value="CHAD"/>
    <property type="match status" value="1"/>
</dbReference>
<sequence>MTVEIELKFIATPEAAAHLPGALGAWPHQHTPARLLSNTYYETAENTLRGYDMGLRIRGEDGRYEMTLKTKGQTVGGLHQRPEYNVPLAGPALDISLFPSGVWPAGCNTAELQQALRPLFSTHFQREKWVVTYRQSQIEVALDQGEVKAGELAEPLCEIELELKQGERDDLLAFAGVLSEDGGLRLGSLSKAARGYYLAQGRPAQAVRPVPVLRMAGKPSVEQGMQAAFMLGLNHWQYHEELWLRGESKARAAVGEAIALLRQVFTLFGGLVPRKASTDLRAGLTLLEERLAADDADARTLCFSAAYLQTQLALTRWLVLEEWRAFVDDKAQSKLSGSFKRFADIMLGRTGAELKEMFSHIHQGSEYQDKLTRLCHLLLTLHLLAGAYSGEGPQHYIGSWRDLAQAIADPEHASPESASHRALAQPAFWLNGSH</sequence>
<dbReference type="PROSITE" id="PS51707">
    <property type="entry name" value="CYTH"/>
    <property type="match status" value="1"/>
</dbReference>
<dbReference type="EMBL" id="QRAP01000002">
    <property type="protein sequence ID" value="RDK95753.1"/>
    <property type="molecule type" value="Genomic_DNA"/>
</dbReference>
<dbReference type="SUPFAM" id="SSF55154">
    <property type="entry name" value="CYTH-like phosphatases"/>
    <property type="match status" value="1"/>
</dbReference>
<dbReference type="InterPro" id="IPR039013">
    <property type="entry name" value="YgiF"/>
</dbReference>
<evidence type="ECO:0000259" key="2">
    <source>
        <dbReference type="PROSITE" id="PS51708"/>
    </source>
</evidence>
<comment type="caution">
    <text evidence="3">The sequence shown here is derived from an EMBL/GenBank/DDBJ whole genome shotgun (WGS) entry which is preliminary data.</text>
</comment>
<dbReference type="SMART" id="SM01118">
    <property type="entry name" value="CYTH"/>
    <property type="match status" value="1"/>
</dbReference>
<accession>A0A370R1E9</accession>
<keyword evidence="4" id="KW-1185">Reference proteome</keyword>
<dbReference type="Pfam" id="PF05235">
    <property type="entry name" value="CHAD"/>
    <property type="match status" value="1"/>
</dbReference>
<dbReference type="InterPro" id="IPR023577">
    <property type="entry name" value="CYTH_domain"/>
</dbReference>
<feature type="domain" description="CYTH" evidence="1">
    <location>
        <begin position="2"/>
        <end position="202"/>
    </location>
</feature>
<reference evidence="3 4" key="1">
    <citation type="submission" date="2018-07" db="EMBL/GenBank/DDBJ databases">
        <title>Genomic Encyclopedia of Type Strains, Phase IV (KMG-IV): sequencing the most valuable type-strain genomes for metagenomic binning, comparative biology and taxonomic classification.</title>
        <authorList>
            <person name="Goeker M."/>
        </authorList>
    </citation>
    <scope>NUCLEOTIDE SEQUENCE [LARGE SCALE GENOMIC DNA]</scope>
    <source>
        <strain evidence="3 4">DSM 103736</strain>
    </source>
</reference>
<dbReference type="Proteomes" id="UP000254848">
    <property type="component" value="Unassembled WGS sequence"/>
</dbReference>